<keyword evidence="2 5" id="KW-0812">Transmembrane</keyword>
<dbReference type="RefSeq" id="WP_137267896.1">
    <property type="nucleotide sequence ID" value="NZ_SZUA01000003.1"/>
</dbReference>
<comment type="subcellular location">
    <subcellularLocation>
        <location evidence="1">Membrane</location>
        <topology evidence="1">Multi-pass membrane protein</topology>
    </subcellularLocation>
</comment>
<name>A0A4V5ZPL3_9GAMM</name>
<feature type="transmembrane region" description="Helical" evidence="5">
    <location>
        <begin position="70"/>
        <end position="91"/>
    </location>
</feature>
<dbReference type="InterPro" id="IPR010432">
    <property type="entry name" value="RDD"/>
</dbReference>
<keyword evidence="8" id="KW-1185">Reference proteome</keyword>
<evidence type="ECO:0000256" key="4">
    <source>
        <dbReference type="ARBA" id="ARBA00023136"/>
    </source>
</evidence>
<feature type="transmembrane region" description="Helical" evidence="5">
    <location>
        <begin position="122"/>
        <end position="141"/>
    </location>
</feature>
<dbReference type="AlphaFoldDB" id="A0A4V5ZPL3"/>
<organism evidence="7 8">
    <name type="scientific">Luteimonas gilva</name>
    <dbReference type="NCBI Taxonomy" id="2572684"/>
    <lineage>
        <taxon>Bacteria</taxon>
        <taxon>Pseudomonadati</taxon>
        <taxon>Pseudomonadota</taxon>
        <taxon>Gammaproteobacteria</taxon>
        <taxon>Lysobacterales</taxon>
        <taxon>Lysobacteraceae</taxon>
        <taxon>Luteimonas</taxon>
    </lineage>
</organism>
<keyword evidence="4 5" id="KW-0472">Membrane</keyword>
<evidence type="ECO:0000313" key="7">
    <source>
        <dbReference type="EMBL" id="TKR29493.1"/>
    </source>
</evidence>
<evidence type="ECO:0000313" key="8">
    <source>
        <dbReference type="Proteomes" id="UP000308707"/>
    </source>
</evidence>
<evidence type="ECO:0000256" key="3">
    <source>
        <dbReference type="ARBA" id="ARBA00022989"/>
    </source>
</evidence>
<accession>A0A4V5ZPL3</accession>
<sequence>MSVEILPTPAEAVAPLAVHPWQRYCARMIDIQFFGLISIVAIGFIGGIVAPEPVLRFFNLMEKGFLGTVLANVFTIGVTVPVIACFGAWTGTPGKWIFDIRVREADGRRLSLARSFRREATIWIKGFGFGVPFVSLITLIMSKVRLSEDGKTAWDEAMDCRVHHAAASVLGYVKKTMGVALVILALVYNYAAMIKNMMSAATS</sequence>
<dbReference type="GO" id="GO:0016020">
    <property type="term" value="C:membrane"/>
    <property type="evidence" value="ECO:0007669"/>
    <property type="project" value="UniProtKB-SubCell"/>
</dbReference>
<feature type="domain" description="RDD" evidence="6">
    <location>
        <begin position="19"/>
        <end position="157"/>
    </location>
</feature>
<feature type="transmembrane region" description="Helical" evidence="5">
    <location>
        <begin position="177"/>
        <end position="194"/>
    </location>
</feature>
<gene>
    <name evidence="7" type="ORF">FCE95_15255</name>
</gene>
<keyword evidence="3 5" id="KW-1133">Transmembrane helix</keyword>
<reference evidence="7 8" key="1">
    <citation type="submission" date="2019-04" db="EMBL/GenBank/DDBJ databases">
        <title>Reference strain of H23.</title>
        <authorList>
            <person name="Luo X."/>
        </authorList>
    </citation>
    <scope>NUCLEOTIDE SEQUENCE [LARGE SCALE GENOMIC DNA]</scope>
    <source>
        <strain evidence="7 8">H23</strain>
    </source>
</reference>
<dbReference type="EMBL" id="SZUA01000003">
    <property type="protein sequence ID" value="TKR29493.1"/>
    <property type="molecule type" value="Genomic_DNA"/>
</dbReference>
<feature type="transmembrane region" description="Helical" evidence="5">
    <location>
        <begin position="31"/>
        <end position="50"/>
    </location>
</feature>
<dbReference type="OrthoDB" id="198456at2"/>
<evidence type="ECO:0000259" key="6">
    <source>
        <dbReference type="Pfam" id="PF06271"/>
    </source>
</evidence>
<evidence type="ECO:0000256" key="2">
    <source>
        <dbReference type="ARBA" id="ARBA00022692"/>
    </source>
</evidence>
<proteinExistence type="predicted"/>
<comment type="caution">
    <text evidence="7">The sequence shown here is derived from an EMBL/GenBank/DDBJ whole genome shotgun (WGS) entry which is preliminary data.</text>
</comment>
<dbReference type="Proteomes" id="UP000308707">
    <property type="component" value="Unassembled WGS sequence"/>
</dbReference>
<evidence type="ECO:0000256" key="5">
    <source>
        <dbReference type="SAM" id="Phobius"/>
    </source>
</evidence>
<evidence type="ECO:0000256" key="1">
    <source>
        <dbReference type="ARBA" id="ARBA00004141"/>
    </source>
</evidence>
<protein>
    <submittedName>
        <fullName evidence="7">RDD family protein</fullName>
    </submittedName>
</protein>
<dbReference type="Pfam" id="PF06271">
    <property type="entry name" value="RDD"/>
    <property type="match status" value="1"/>
</dbReference>